<evidence type="ECO:0000313" key="1">
    <source>
        <dbReference type="EMBL" id="RHW31843.1"/>
    </source>
</evidence>
<dbReference type="EMBL" id="QWEH01000007">
    <property type="protein sequence ID" value="RHW31843.1"/>
    <property type="molecule type" value="Genomic_DNA"/>
</dbReference>
<proteinExistence type="predicted"/>
<protein>
    <submittedName>
        <fullName evidence="1">Uncharacterized protein</fullName>
    </submittedName>
</protein>
<dbReference type="RefSeq" id="WP_118889401.1">
    <property type="nucleotide sequence ID" value="NZ_PHUT01000007.1"/>
</dbReference>
<sequence>MEATKQIQKRMNRIGSKKNYVVESHLNDKKKNQDLVQVKKSSEGGTEVINLILEPDKYEELSMKTRLTFDEFCDCINTFIGSEEDDWDSLRMKDQINLSRDEIIAETMIKYAKEELKIDTDKATGREISYAKSYDEQGVYAGEIITVSLTNMNQFGVY</sequence>
<organism evidence="1 2">
    <name type="scientific">Oceanobacillus profundus</name>
    <dbReference type="NCBI Taxonomy" id="372463"/>
    <lineage>
        <taxon>Bacteria</taxon>
        <taxon>Bacillati</taxon>
        <taxon>Bacillota</taxon>
        <taxon>Bacilli</taxon>
        <taxon>Bacillales</taxon>
        <taxon>Bacillaceae</taxon>
        <taxon>Oceanobacillus</taxon>
    </lineage>
</organism>
<dbReference type="AlphaFoldDB" id="A0A417YGA0"/>
<gene>
    <name evidence="1" type="ORF">D1B32_11425</name>
</gene>
<accession>A0A417YGA0</accession>
<comment type="caution">
    <text evidence="1">The sequence shown here is derived from an EMBL/GenBank/DDBJ whole genome shotgun (WGS) entry which is preliminary data.</text>
</comment>
<dbReference type="Proteomes" id="UP000285456">
    <property type="component" value="Unassembled WGS sequence"/>
</dbReference>
<dbReference type="OrthoDB" id="2974322at2"/>
<reference evidence="1 2" key="1">
    <citation type="journal article" date="2007" name="Int. J. Syst. Evol. Microbiol.">
        <title>Oceanobacillus profundus sp. nov., isolated from a deep-sea sediment core.</title>
        <authorList>
            <person name="Kim Y.G."/>
            <person name="Choi D.H."/>
            <person name="Hyun S."/>
            <person name="Cho B.C."/>
        </authorList>
    </citation>
    <scope>NUCLEOTIDE SEQUENCE [LARGE SCALE GENOMIC DNA]</scope>
    <source>
        <strain evidence="1 2">DSM 18246</strain>
    </source>
</reference>
<keyword evidence="2" id="KW-1185">Reference proteome</keyword>
<name>A0A417YGA0_9BACI</name>
<evidence type="ECO:0000313" key="2">
    <source>
        <dbReference type="Proteomes" id="UP000285456"/>
    </source>
</evidence>